<accession>A0A2P5XUV0</accession>
<dbReference type="EMBL" id="KZ664180">
    <property type="protein sequence ID" value="PPS07125.1"/>
    <property type="molecule type" value="Genomic_DNA"/>
</dbReference>
<reference evidence="1 2" key="1">
    <citation type="submission" date="2015-01" db="EMBL/GenBank/DDBJ databases">
        <title>Genome of allotetraploid Gossypium barbadense reveals genomic plasticity and fiber elongation in cotton evolution.</title>
        <authorList>
            <person name="Chen X."/>
            <person name="Liu X."/>
            <person name="Zhao B."/>
            <person name="Zheng H."/>
            <person name="Hu Y."/>
            <person name="Lu G."/>
            <person name="Yang C."/>
            <person name="Chen J."/>
            <person name="Shan C."/>
            <person name="Zhang L."/>
            <person name="Zhou Y."/>
            <person name="Wang L."/>
            <person name="Guo W."/>
            <person name="Bai Y."/>
            <person name="Ruan J."/>
            <person name="Shangguan X."/>
            <person name="Mao Y."/>
            <person name="Jiang J."/>
            <person name="Zhu Y."/>
            <person name="Lei J."/>
            <person name="Kang H."/>
            <person name="Chen S."/>
            <person name="He X."/>
            <person name="Wang R."/>
            <person name="Wang Y."/>
            <person name="Chen J."/>
            <person name="Wang L."/>
            <person name="Yu S."/>
            <person name="Wang B."/>
            <person name="Wei J."/>
            <person name="Song S."/>
            <person name="Lu X."/>
            <person name="Gao Z."/>
            <person name="Gu W."/>
            <person name="Deng X."/>
            <person name="Ma D."/>
            <person name="Wang S."/>
            <person name="Liang W."/>
            <person name="Fang L."/>
            <person name="Cai C."/>
            <person name="Zhu X."/>
            <person name="Zhou B."/>
            <person name="Zhang Y."/>
            <person name="Chen Z."/>
            <person name="Xu S."/>
            <person name="Zhu R."/>
            <person name="Wang S."/>
            <person name="Zhang T."/>
            <person name="Zhao G."/>
        </authorList>
    </citation>
    <scope>NUCLEOTIDE SEQUENCE [LARGE SCALE GENOMIC DNA]</scope>
    <source>
        <strain evidence="2">cv. Xinhai21</strain>
        <tissue evidence="1">Leaf</tissue>
    </source>
</reference>
<evidence type="ECO:0000313" key="1">
    <source>
        <dbReference type="EMBL" id="PPS07125.1"/>
    </source>
</evidence>
<evidence type="ECO:0000313" key="2">
    <source>
        <dbReference type="Proteomes" id="UP000239757"/>
    </source>
</evidence>
<proteinExistence type="predicted"/>
<dbReference type="Proteomes" id="UP000239757">
    <property type="component" value="Unassembled WGS sequence"/>
</dbReference>
<organism evidence="1 2">
    <name type="scientific">Gossypium barbadense</name>
    <name type="common">Sea Island cotton</name>
    <name type="synonym">Hibiscus barbadensis</name>
    <dbReference type="NCBI Taxonomy" id="3634"/>
    <lineage>
        <taxon>Eukaryota</taxon>
        <taxon>Viridiplantae</taxon>
        <taxon>Streptophyta</taxon>
        <taxon>Embryophyta</taxon>
        <taxon>Tracheophyta</taxon>
        <taxon>Spermatophyta</taxon>
        <taxon>Magnoliopsida</taxon>
        <taxon>eudicotyledons</taxon>
        <taxon>Gunneridae</taxon>
        <taxon>Pentapetalae</taxon>
        <taxon>rosids</taxon>
        <taxon>malvids</taxon>
        <taxon>Malvales</taxon>
        <taxon>Malvaceae</taxon>
        <taxon>Malvoideae</taxon>
        <taxon>Gossypium</taxon>
    </lineage>
</organism>
<sequence>MCPALETTENTSRFRFRQINLRIFILSLRIAVHRKYTTPPDLWMSPQEDQIVTEISRVKWNKAEGGYYESALNRVHITRVLHSGHKRFSRAPTCGKSYITTFRRAKREGGNPSHEHAVSRRMIPTRTAQTSCGKKAMRLRNPMGWNMACTLAVGTRKEEAADGQHIVPSSLYDEHHNALDIEGPILSVSATNNHVFYGSNSVWRFKRRTPSKAGANALLACQECRGKLSSGVLVPVYHLGNLNSIRNCLLLPLYHMNFHID</sequence>
<dbReference type="AlphaFoldDB" id="A0A2P5XUV0"/>
<gene>
    <name evidence="1" type="ORF">GOBAR_AA13520</name>
</gene>
<protein>
    <submittedName>
        <fullName evidence="1">Uncharacterized protein</fullName>
    </submittedName>
</protein>
<name>A0A2P5XUV0_GOSBA</name>